<organism evidence="9 10">
    <name type="scientific">Legionella drancourtii LLAP12</name>
    <dbReference type="NCBI Taxonomy" id="658187"/>
    <lineage>
        <taxon>Bacteria</taxon>
        <taxon>Pseudomonadati</taxon>
        <taxon>Pseudomonadota</taxon>
        <taxon>Gammaproteobacteria</taxon>
        <taxon>Legionellales</taxon>
        <taxon>Legionellaceae</taxon>
        <taxon>Legionella</taxon>
    </lineage>
</organism>
<evidence type="ECO:0008006" key="11">
    <source>
        <dbReference type="Google" id="ProtNLM"/>
    </source>
</evidence>
<evidence type="ECO:0000256" key="6">
    <source>
        <dbReference type="SAM" id="Phobius"/>
    </source>
</evidence>
<dbReference type="Pfam" id="PF02706">
    <property type="entry name" value="Wzz"/>
    <property type="match status" value="1"/>
</dbReference>
<name>G9ETS7_9GAMM</name>
<evidence type="ECO:0000313" key="10">
    <source>
        <dbReference type="Proteomes" id="UP000002770"/>
    </source>
</evidence>
<feature type="transmembrane region" description="Helical" evidence="6">
    <location>
        <begin position="310"/>
        <end position="333"/>
    </location>
</feature>
<dbReference type="GO" id="GO:0004713">
    <property type="term" value="F:protein tyrosine kinase activity"/>
    <property type="evidence" value="ECO:0007669"/>
    <property type="project" value="TreeGrafter"/>
</dbReference>
<accession>G9ETS7</accession>
<dbReference type="Proteomes" id="UP000002770">
    <property type="component" value="Unassembled WGS sequence"/>
</dbReference>
<feature type="domain" description="Polysaccharide chain length determinant N-terminal" evidence="7">
    <location>
        <begin position="9"/>
        <end position="98"/>
    </location>
</feature>
<dbReference type="Pfam" id="PF13807">
    <property type="entry name" value="GNVR"/>
    <property type="match status" value="1"/>
</dbReference>
<evidence type="ECO:0000256" key="4">
    <source>
        <dbReference type="ARBA" id="ARBA00022989"/>
    </source>
</evidence>
<feature type="domain" description="Tyrosine-protein kinase G-rich" evidence="8">
    <location>
        <begin position="293"/>
        <end position="330"/>
    </location>
</feature>
<reference evidence="9 10" key="1">
    <citation type="journal article" date="2011" name="BMC Genomics">
        <title>Insight into cross-talk between intra-amoebal pathogens.</title>
        <authorList>
            <person name="Gimenez G."/>
            <person name="Bertelli C."/>
            <person name="Moliner C."/>
            <person name="Robert C."/>
            <person name="Raoult D."/>
            <person name="Fournier P.E."/>
            <person name="Greub G."/>
        </authorList>
    </citation>
    <scope>NUCLEOTIDE SEQUENCE [LARGE SCALE GENOMIC DNA]</scope>
    <source>
        <strain evidence="9 10">LLAP12</strain>
    </source>
</reference>
<proteinExistence type="predicted"/>
<dbReference type="InParanoid" id="G9ETS7"/>
<dbReference type="InterPro" id="IPR003856">
    <property type="entry name" value="LPS_length_determ_N"/>
</dbReference>
<dbReference type="STRING" id="658187.LDG_8713"/>
<evidence type="ECO:0000259" key="7">
    <source>
        <dbReference type="Pfam" id="PF02706"/>
    </source>
</evidence>
<dbReference type="EMBL" id="JH413848">
    <property type="protein sequence ID" value="EHL29278.1"/>
    <property type="molecule type" value="Genomic_DNA"/>
</dbReference>
<feature type="transmembrane region" description="Helical" evidence="6">
    <location>
        <begin position="25"/>
        <end position="43"/>
    </location>
</feature>
<keyword evidence="2" id="KW-1003">Cell membrane</keyword>
<keyword evidence="5 6" id="KW-0472">Membrane</keyword>
<dbReference type="InterPro" id="IPR032807">
    <property type="entry name" value="GNVR"/>
</dbReference>
<sequence length="344" mass="38810">MESLGSNTEISLIELFHLFYQKKRVLVLTTLLGLALGFAVVFFSKPVYEAAIKVTAASEGDIAAFNLGRSWNKSALKPMSAADIYLIFNNELLSETAKKAFFNQFYLSSLSLQQKEKYSSAHLYASFIKNFAIIEHPKGVSEAFSKFTIAIRGDNPQQVTIWLKQFLHVVQAQTLTKILNNIKQQNSVLVYNLQQQIDRARETAKVERHDRITQLKETMRIAQLARQNEDDLFDSALNTKYPPNPALLRAEIKNLSARKSDDAFIPKLRTLQAELDFYKSLAVNRNQVAVFHLDGAIETPNTPISPKKRLIMMVALVLGLLAGVLAVMLQIAWCKEQYRKASLA</sequence>
<dbReference type="SUPFAM" id="SSF160355">
    <property type="entry name" value="Bacterial polysaccharide co-polymerase-like"/>
    <property type="match status" value="1"/>
</dbReference>
<dbReference type="FunCoup" id="G9ETS7">
    <property type="interactions" value="45"/>
</dbReference>
<keyword evidence="4 6" id="KW-1133">Transmembrane helix</keyword>
<keyword evidence="3 6" id="KW-0812">Transmembrane</keyword>
<evidence type="ECO:0000256" key="1">
    <source>
        <dbReference type="ARBA" id="ARBA00004651"/>
    </source>
</evidence>
<dbReference type="GO" id="GO:0005886">
    <property type="term" value="C:plasma membrane"/>
    <property type="evidence" value="ECO:0007669"/>
    <property type="project" value="UniProtKB-SubCell"/>
</dbReference>
<dbReference type="eggNOG" id="COG3765">
    <property type="taxonomic scope" value="Bacteria"/>
</dbReference>
<comment type="subcellular location">
    <subcellularLocation>
        <location evidence="1">Cell membrane</location>
        <topology evidence="1">Multi-pass membrane protein</topology>
    </subcellularLocation>
</comment>
<evidence type="ECO:0000256" key="2">
    <source>
        <dbReference type="ARBA" id="ARBA00022475"/>
    </source>
</evidence>
<protein>
    <recommendedName>
        <fullName evidence="11">Polysaccharide chain length determinant N-terminal domain-containing protein</fullName>
    </recommendedName>
</protein>
<dbReference type="PANTHER" id="PTHR32309:SF13">
    <property type="entry name" value="FERRIC ENTEROBACTIN TRANSPORT PROTEIN FEPE"/>
    <property type="match status" value="1"/>
</dbReference>
<dbReference type="RefSeq" id="WP_006872581.1">
    <property type="nucleotide sequence ID" value="NZ_JH413848.1"/>
</dbReference>
<dbReference type="Gene3D" id="3.30.1890.10">
    <property type="entry name" value="FepE-like"/>
    <property type="match status" value="1"/>
</dbReference>
<dbReference type="AlphaFoldDB" id="G9ETS7"/>
<evidence type="ECO:0000313" key="9">
    <source>
        <dbReference type="EMBL" id="EHL29278.1"/>
    </source>
</evidence>
<dbReference type="HOGENOM" id="CLU_060925_1_0_6"/>
<gene>
    <name evidence="9" type="ORF">LDG_8713</name>
</gene>
<evidence type="ECO:0000259" key="8">
    <source>
        <dbReference type="Pfam" id="PF13807"/>
    </source>
</evidence>
<evidence type="ECO:0000256" key="5">
    <source>
        <dbReference type="ARBA" id="ARBA00023136"/>
    </source>
</evidence>
<dbReference type="PANTHER" id="PTHR32309">
    <property type="entry name" value="TYROSINE-PROTEIN KINASE"/>
    <property type="match status" value="1"/>
</dbReference>
<evidence type="ECO:0000256" key="3">
    <source>
        <dbReference type="ARBA" id="ARBA00022692"/>
    </source>
</evidence>
<keyword evidence="10" id="KW-1185">Reference proteome</keyword>
<dbReference type="InterPro" id="IPR050445">
    <property type="entry name" value="Bact_polysacc_biosynth/exp"/>
</dbReference>